<evidence type="ECO:0000313" key="4">
    <source>
        <dbReference type="Proteomes" id="UP000245887"/>
    </source>
</evidence>
<keyword evidence="2" id="KW-1133">Transmembrane helix</keyword>
<comment type="caution">
    <text evidence="3">The sequence shown here is derived from an EMBL/GenBank/DDBJ whole genome shotgun (WGS) entry which is preliminary data.</text>
</comment>
<feature type="transmembrane region" description="Helical" evidence="2">
    <location>
        <begin position="6"/>
        <end position="26"/>
    </location>
</feature>
<protein>
    <recommendedName>
        <fullName evidence="5">DNA repair protein</fullName>
    </recommendedName>
</protein>
<reference evidence="3 4" key="1">
    <citation type="submission" date="2018-04" db="EMBL/GenBank/DDBJ databases">
        <title>Genomic Encyclopedia of Type Strains, Phase IV (KMG-IV): sequencing the most valuable type-strain genomes for metagenomic binning, comparative biology and taxonomic classification.</title>
        <authorList>
            <person name="Goeker M."/>
        </authorList>
    </citation>
    <scope>NUCLEOTIDE SEQUENCE [LARGE SCALE GENOMIC DNA]</scope>
    <source>
        <strain evidence="3 4">DSM 28688</strain>
    </source>
</reference>
<proteinExistence type="predicted"/>
<evidence type="ECO:0000256" key="1">
    <source>
        <dbReference type="SAM" id="MobiDB-lite"/>
    </source>
</evidence>
<feature type="region of interest" description="Disordered" evidence="1">
    <location>
        <begin position="99"/>
        <end position="118"/>
    </location>
</feature>
<accession>A0A2U1CV17</accession>
<name>A0A2U1CV17_9GAMM</name>
<evidence type="ECO:0000256" key="2">
    <source>
        <dbReference type="SAM" id="Phobius"/>
    </source>
</evidence>
<dbReference type="RefSeq" id="WP_116919425.1">
    <property type="nucleotide sequence ID" value="NZ_QEKQ01000007.1"/>
</dbReference>
<organism evidence="3 4">
    <name type="scientific">Tamilnaduibacter salinus</name>
    <dbReference type="NCBI Taxonomy" id="1484056"/>
    <lineage>
        <taxon>Bacteria</taxon>
        <taxon>Pseudomonadati</taxon>
        <taxon>Pseudomonadota</taxon>
        <taxon>Gammaproteobacteria</taxon>
        <taxon>Pseudomonadales</taxon>
        <taxon>Marinobacteraceae</taxon>
        <taxon>Tamilnaduibacter</taxon>
    </lineage>
</organism>
<keyword evidence="2" id="KW-0812">Transmembrane</keyword>
<evidence type="ECO:0008006" key="5">
    <source>
        <dbReference type="Google" id="ProtNLM"/>
    </source>
</evidence>
<dbReference type="EMBL" id="QEKQ01000007">
    <property type="protein sequence ID" value="PVY75351.1"/>
    <property type="molecule type" value="Genomic_DNA"/>
</dbReference>
<dbReference type="OrthoDB" id="6199153at2"/>
<dbReference type="Proteomes" id="UP000245887">
    <property type="component" value="Unassembled WGS sequence"/>
</dbReference>
<keyword evidence="2" id="KW-0472">Membrane</keyword>
<gene>
    <name evidence="3" type="ORF">C8D92_10768</name>
</gene>
<dbReference type="AlphaFoldDB" id="A0A2U1CV17"/>
<evidence type="ECO:0000313" key="3">
    <source>
        <dbReference type="EMBL" id="PVY75351.1"/>
    </source>
</evidence>
<sequence>MDLTTIVIFFGVIVVLSIIAIMVSQAREKARLERARRATALEDRFKLSQRLLSDIPSQYLSRDLRRMLLLHAEETCQSLEALKTDLPTGEWRQRIRKQREDLEAGGEGPAASRIDSKKKTSDIKIDLEHLYRIIETMQKQGRIDASLAKRNLKVIIYLLHRVQADYHVHQAQEATQNQRYRHAIHAYHMACSALDAVKDHPSAVKALKSFRGRITELEQAAEQQSGGKAGQDRLEKEWDSFLSEDEWKKKADYDD</sequence>